<dbReference type="InterPro" id="IPR002763">
    <property type="entry name" value="DUF72"/>
</dbReference>
<keyword evidence="2" id="KW-1185">Reference proteome</keyword>
<proteinExistence type="predicted"/>
<organism evidence="1 2">
    <name type="scientific">Halioglobus japonicus</name>
    <dbReference type="NCBI Taxonomy" id="930805"/>
    <lineage>
        <taxon>Bacteria</taxon>
        <taxon>Pseudomonadati</taxon>
        <taxon>Pseudomonadota</taxon>
        <taxon>Gammaproteobacteria</taxon>
        <taxon>Cellvibrionales</taxon>
        <taxon>Halieaceae</taxon>
        <taxon>Halioglobus</taxon>
    </lineage>
</organism>
<reference evidence="1 2" key="1">
    <citation type="submission" date="2018-01" db="EMBL/GenBank/DDBJ databases">
        <title>The draft genome sequence of Halioglobus japonicus S1-36.</title>
        <authorList>
            <person name="Du Z.-J."/>
            <person name="Shi M.-J."/>
        </authorList>
    </citation>
    <scope>NUCLEOTIDE SEQUENCE [LARGE SCALE GENOMIC DNA]</scope>
    <source>
        <strain evidence="1 2">S1-36</strain>
    </source>
</reference>
<dbReference type="EMBL" id="PKUR01000003">
    <property type="protein sequence ID" value="PLW85718.1"/>
    <property type="molecule type" value="Genomic_DNA"/>
</dbReference>
<accession>A0AAP8MDA8</accession>
<dbReference type="Pfam" id="PF01904">
    <property type="entry name" value="DUF72"/>
    <property type="match status" value="1"/>
</dbReference>
<dbReference type="PANTHER" id="PTHR30348">
    <property type="entry name" value="UNCHARACTERIZED PROTEIN YECE"/>
    <property type="match status" value="1"/>
</dbReference>
<protein>
    <submittedName>
        <fullName evidence="1">DUF72 domain-containing protein</fullName>
    </submittedName>
</protein>
<dbReference type="Proteomes" id="UP000235162">
    <property type="component" value="Unassembled WGS sequence"/>
</dbReference>
<dbReference type="RefSeq" id="WP_084198475.1">
    <property type="nucleotide sequence ID" value="NZ_BMYL01000003.1"/>
</dbReference>
<dbReference type="PANTHER" id="PTHR30348:SF9">
    <property type="entry name" value="UPF0759 PROTEIN YECE"/>
    <property type="match status" value="1"/>
</dbReference>
<evidence type="ECO:0000313" key="2">
    <source>
        <dbReference type="Proteomes" id="UP000235162"/>
    </source>
</evidence>
<name>A0AAP8MDA8_9GAMM</name>
<gene>
    <name evidence="1" type="ORF">C0029_14035</name>
</gene>
<dbReference type="Gene3D" id="3.20.20.410">
    <property type="entry name" value="Protein of unknown function UPF0759"/>
    <property type="match status" value="1"/>
</dbReference>
<dbReference type="AlphaFoldDB" id="A0AAP8MDA8"/>
<dbReference type="KEGG" id="hja:BST95_05485"/>
<dbReference type="SUPFAM" id="SSF117396">
    <property type="entry name" value="TM1631-like"/>
    <property type="match status" value="1"/>
</dbReference>
<sequence length="280" mass="31779">MKAKLGYFLGLPAWAFPGWSGSYFPEGGSSLAHYASVFNTVEGNTTFYRVPDEASVARWQQAVAGSDFRFSFKLPRSVTHERRPDWIALSTFLRVLEPLGDHLGPFLVQCPATLGPMELAVLERLFVALPADFRYVLEVRHPEFFYCPQLLEPLLERTGAGRVMFDSRPIYNEDIRHPEVLAARHKKPDVPLLDTVYNGLVYARVVLHPDQNLNTPYVDEWLQRCSDYLSAGFTVYFMMHCPNNQHCPEFAATFHDALRGKVADLPGLPAWPMPQQSSLF</sequence>
<comment type="caution">
    <text evidence="1">The sequence shown here is derived from an EMBL/GenBank/DDBJ whole genome shotgun (WGS) entry which is preliminary data.</text>
</comment>
<dbReference type="InterPro" id="IPR036520">
    <property type="entry name" value="UPF0759_sf"/>
</dbReference>
<evidence type="ECO:0000313" key="1">
    <source>
        <dbReference type="EMBL" id="PLW85718.1"/>
    </source>
</evidence>